<evidence type="ECO:0000256" key="9">
    <source>
        <dbReference type="ARBA" id="ARBA00022960"/>
    </source>
</evidence>
<dbReference type="PANTHER" id="PTHR21581:SF11">
    <property type="entry name" value="D-ALANYL-D-ALANINE CARBOXYPEPTIDASE DACA"/>
    <property type="match status" value="1"/>
</dbReference>
<keyword evidence="11" id="KW-0961">Cell wall biogenesis/degradation</keyword>
<dbReference type="SUPFAM" id="SSF69189">
    <property type="entry name" value="Penicillin-binding protein associated domain"/>
    <property type="match status" value="1"/>
</dbReference>
<evidence type="ECO:0000313" key="16">
    <source>
        <dbReference type="Proteomes" id="UP001147148"/>
    </source>
</evidence>
<evidence type="ECO:0000256" key="8">
    <source>
        <dbReference type="ARBA" id="ARBA00022801"/>
    </source>
</evidence>
<dbReference type="PANTHER" id="PTHR21581">
    <property type="entry name" value="D-ALANYL-D-ALANINE CARBOXYPEPTIDASE"/>
    <property type="match status" value="1"/>
</dbReference>
<dbReference type="Proteomes" id="UP001147148">
    <property type="component" value="Unassembled WGS sequence"/>
</dbReference>
<organism evidence="15 16">
    <name type="scientific">Vagococcus proximus</name>
    <dbReference type="NCBI Taxonomy" id="2991417"/>
    <lineage>
        <taxon>Bacteria</taxon>
        <taxon>Bacillati</taxon>
        <taxon>Bacillota</taxon>
        <taxon>Bacilli</taxon>
        <taxon>Lactobacillales</taxon>
        <taxon>Enterococcaceae</taxon>
        <taxon>Vagococcus</taxon>
    </lineage>
</organism>
<protein>
    <recommendedName>
        <fullName evidence="4">serine-type D-Ala-D-Ala carboxypeptidase</fullName>
        <ecNumber evidence="4">3.4.16.4</ecNumber>
    </recommendedName>
</protein>
<evidence type="ECO:0000256" key="2">
    <source>
        <dbReference type="ARBA" id="ARBA00004752"/>
    </source>
</evidence>
<keyword evidence="16" id="KW-1185">Reference proteome</keyword>
<dbReference type="GO" id="GO:0004180">
    <property type="term" value="F:carboxypeptidase activity"/>
    <property type="evidence" value="ECO:0007669"/>
    <property type="project" value="UniProtKB-KW"/>
</dbReference>
<proteinExistence type="inferred from homology"/>
<dbReference type="PRINTS" id="PR00725">
    <property type="entry name" value="DADACBPTASE1"/>
</dbReference>
<evidence type="ECO:0000259" key="14">
    <source>
        <dbReference type="SMART" id="SM00936"/>
    </source>
</evidence>
<evidence type="ECO:0000256" key="10">
    <source>
        <dbReference type="ARBA" id="ARBA00022984"/>
    </source>
</evidence>
<keyword evidence="6" id="KW-0645">Protease</keyword>
<comment type="similarity">
    <text evidence="3 13">Belongs to the peptidase S11 family.</text>
</comment>
<reference evidence="15" key="1">
    <citation type="submission" date="2022-10" db="EMBL/GenBank/DDBJ databases">
        <title>Vagococcus sp. isolated from poultry meat.</title>
        <authorList>
            <person name="Johansson P."/>
            <person name="Bjorkroth J."/>
        </authorList>
    </citation>
    <scope>NUCLEOTIDE SEQUENCE</scope>
    <source>
        <strain evidence="15">PNs007</strain>
    </source>
</reference>
<evidence type="ECO:0000256" key="5">
    <source>
        <dbReference type="ARBA" id="ARBA00022645"/>
    </source>
</evidence>
<dbReference type="Pfam" id="PF07943">
    <property type="entry name" value="PBP5_C"/>
    <property type="match status" value="1"/>
</dbReference>
<comment type="function">
    <text evidence="1">Removes C-terminal D-alanyl residues from sugar-peptide cell wall precursors.</text>
</comment>
<dbReference type="InterPro" id="IPR001967">
    <property type="entry name" value="Peptidase_S11_N"/>
</dbReference>
<accession>A0ABT5X1J3</accession>
<dbReference type="SUPFAM" id="SSF56601">
    <property type="entry name" value="beta-lactamase/transpeptidase-like"/>
    <property type="match status" value="1"/>
</dbReference>
<gene>
    <name evidence="15" type="ORF">OL233_06095</name>
</gene>
<evidence type="ECO:0000256" key="6">
    <source>
        <dbReference type="ARBA" id="ARBA00022670"/>
    </source>
</evidence>
<comment type="pathway">
    <text evidence="2">Cell wall biogenesis; peptidoglycan biosynthesis.</text>
</comment>
<keyword evidence="5 15" id="KW-0121">Carboxypeptidase</keyword>
<keyword evidence="8" id="KW-0378">Hydrolase</keyword>
<sequence>MNLKKLTNKLVVSLTLLLTLGQLVILPKTLATEPGFSINANAALAIDYNSGKILYEQNSDKPLGIASMTKLITLYLILEAEQNGDLDWDEQVEISDHLLAISHDPILSNVPFIKGHTYSVRDLFNASTVVSANAAVTALAEKVAGSEKEFVDLMRDKVKQWGIDDAYIISTSGINNDNANGRVYPGSKPGEENLASAKDIAIIARHLIHDFPNFLNTTKEGVITFAEGTPEAVDMISTNLMLPGFPVYRKGIDGLKTGTTDLAGQCFVGTYKNKNTRIITVVMNSTNSADPNSRFIETDRLIDYVFENWKYDTVYKKGDILTGLDVPSIKHAKELSTPVTVNKDVKMWLNKETKSKNLKLSYEAPEKELQAPLKKGEKVGQVIIDANEDTKDYVSANGSDHQFDLVTVEEVEKAAWYTIVGRSISSFFSNLF</sequence>
<evidence type="ECO:0000256" key="12">
    <source>
        <dbReference type="ARBA" id="ARBA00034000"/>
    </source>
</evidence>
<name>A0ABT5X1J3_9ENTE</name>
<keyword evidence="9" id="KW-0133">Cell shape</keyword>
<evidence type="ECO:0000256" key="1">
    <source>
        <dbReference type="ARBA" id="ARBA00003217"/>
    </source>
</evidence>
<evidence type="ECO:0000256" key="11">
    <source>
        <dbReference type="ARBA" id="ARBA00023316"/>
    </source>
</evidence>
<dbReference type="Gene3D" id="2.60.410.10">
    <property type="entry name" value="D-Ala-D-Ala carboxypeptidase, C-terminal domain"/>
    <property type="match status" value="1"/>
</dbReference>
<evidence type="ECO:0000256" key="7">
    <source>
        <dbReference type="ARBA" id="ARBA00022729"/>
    </source>
</evidence>
<dbReference type="InterPro" id="IPR012338">
    <property type="entry name" value="Beta-lactam/transpept-like"/>
</dbReference>
<dbReference type="EMBL" id="JAPDSH010000003">
    <property type="protein sequence ID" value="MDF0479859.1"/>
    <property type="molecule type" value="Genomic_DNA"/>
</dbReference>
<evidence type="ECO:0000256" key="13">
    <source>
        <dbReference type="RuleBase" id="RU004016"/>
    </source>
</evidence>
<comment type="caution">
    <text evidence="15">The sequence shown here is derived from an EMBL/GenBank/DDBJ whole genome shotgun (WGS) entry which is preliminary data.</text>
</comment>
<dbReference type="InterPro" id="IPR037167">
    <property type="entry name" value="Peptidase_S11_C_sf"/>
</dbReference>
<keyword evidence="7" id="KW-0732">Signal</keyword>
<dbReference type="RefSeq" id="WP_275471444.1">
    <property type="nucleotide sequence ID" value="NZ_JAPDSH010000003.1"/>
</dbReference>
<evidence type="ECO:0000313" key="15">
    <source>
        <dbReference type="EMBL" id="MDF0479859.1"/>
    </source>
</evidence>
<dbReference type="InterPro" id="IPR012907">
    <property type="entry name" value="Peptidase_S11_C"/>
</dbReference>
<comment type="catalytic activity">
    <reaction evidence="12">
        <text>Preferential cleavage: (Ac)2-L-Lys-D-Ala-|-D-Ala. Also transpeptidation of peptidyl-alanyl moieties that are N-acyl substituents of D-alanine.</text>
        <dbReference type="EC" id="3.4.16.4"/>
    </reaction>
</comment>
<dbReference type="InterPro" id="IPR015956">
    <property type="entry name" value="Peniciliin-bd_prot_C_sf"/>
</dbReference>
<keyword evidence="10" id="KW-0573">Peptidoglycan synthesis</keyword>
<dbReference type="SMART" id="SM00936">
    <property type="entry name" value="PBP5_C"/>
    <property type="match status" value="1"/>
</dbReference>
<dbReference type="InterPro" id="IPR018044">
    <property type="entry name" value="Peptidase_S11"/>
</dbReference>
<dbReference type="Pfam" id="PF00768">
    <property type="entry name" value="Peptidase_S11"/>
    <property type="match status" value="1"/>
</dbReference>
<dbReference type="Gene3D" id="3.40.710.10">
    <property type="entry name" value="DD-peptidase/beta-lactamase superfamily"/>
    <property type="match status" value="1"/>
</dbReference>
<feature type="domain" description="Peptidase S11 D-Ala-D-Ala carboxypeptidase A C-terminal" evidence="14">
    <location>
        <begin position="309"/>
        <end position="413"/>
    </location>
</feature>
<evidence type="ECO:0000256" key="3">
    <source>
        <dbReference type="ARBA" id="ARBA00007164"/>
    </source>
</evidence>
<evidence type="ECO:0000256" key="4">
    <source>
        <dbReference type="ARBA" id="ARBA00012448"/>
    </source>
</evidence>
<dbReference type="EC" id="3.4.16.4" evidence="4"/>